<proteinExistence type="inferred from homology"/>
<dbReference type="SUPFAM" id="SSF48452">
    <property type="entry name" value="TPR-like"/>
    <property type="match status" value="1"/>
</dbReference>
<feature type="repeat" description="PPR" evidence="3">
    <location>
        <begin position="226"/>
        <end position="256"/>
    </location>
</feature>
<comment type="caution">
    <text evidence="4">The sequence shown here is derived from an EMBL/GenBank/DDBJ whole genome shotgun (WGS) entry which is preliminary data.</text>
</comment>
<dbReference type="GO" id="GO:0003723">
    <property type="term" value="F:RNA binding"/>
    <property type="evidence" value="ECO:0007669"/>
    <property type="project" value="InterPro"/>
</dbReference>
<dbReference type="PROSITE" id="PS51375">
    <property type="entry name" value="PPR"/>
    <property type="match status" value="4"/>
</dbReference>
<dbReference type="GO" id="GO:0009451">
    <property type="term" value="P:RNA modification"/>
    <property type="evidence" value="ECO:0007669"/>
    <property type="project" value="InterPro"/>
</dbReference>
<dbReference type="NCBIfam" id="TIGR00756">
    <property type="entry name" value="PPR"/>
    <property type="match status" value="2"/>
</dbReference>
<protein>
    <submittedName>
        <fullName evidence="4">Pentatricopeptide repeat</fullName>
    </submittedName>
</protein>
<reference evidence="4 5" key="1">
    <citation type="submission" date="2023-12" db="EMBL/GenBank/DDBJ databases">
        <title>A high-quality genome assembly for Dillenia turbinata (Dilleniales).</title>
        <authorList>
            <person name="Chanderbali A."/>
        </authorList>
    </citation>
    <scope>NUCLEOTIDE SEQUENCE [LARGE SCALE GENOMIC DNA]</scope>
    <source>
        <strain evidence="4">LSX21</strain>
        <tissue evidence="4">Leaf</tissue>
    </source>
</reference>
<evidence type="ECO:0000256" key="1">
    <source>
        <dbReference type="ARBA" id="ARBA00022737"/>
    </source>
</evidence>
<keyword evidence="5" id="KW-1185">Reference proteome</keyword>
<dbReference type="InterPro" id="IPR046960">
    <property type="entry name" value="PPR_At4g14850-like_plant"/>
</dbReference>
<dbReference type="FunFam" id="1.25.40.10:FF:000285">
    <property type="entry name" value="Pentatricopeptide repeat-containing protein, chloroplastic"/>
    <property type="match status" value="1"/>
</dbReference>
<dbReference type="Gene3D" id="1.25.40.10">
    <property type="entry name" value="Tetratricopeptide repeat domain"/>
    <property type="match status" value="5"/>
</dbReference>
<dbReference type="InterPro" id="IPR011990">
    <property type="entry name" value="TPR-like_helical_dom_sf"/>
</dbReference>
<evidence type="ECO:0000256" key="2">
    <source>
        <dbReference type="ARBA" id="ARBA00061659"/>
    </source>
</evidence>
<comment type="similarity">
    <text evidence="2">Belongs to the PPR family. PCMP-E subfamily.</text>
</comment>
<dbReference type="FunFam" id="1.25.40.10:FF:001093">
    <property type="entry name" value="Pentatricopeptide repeat-containing protein At2g34400"/>
    <property type="match status" value="1"/>
</dbReference>
<dbReference type="EMBL" id="JBAMMX010000022">
    <property type="protein sequence ID" value="KAK6919007.1"/>
    <property type="molecule type" value="Genomic_DNA"/>
</dbReference>
<dbReference type="FunFam" id="1.25.40.10:FF:001535">
    <property type="entry name" value="Putative pentatricopeptide repeat-containing protein, mitochondrial"/>
    <property type="match status" value="1"/>
</dbReference>
<feature type="repeat" description="PPR" evidence="3">
    <location>
        <begin position="125"/>
        <end position="159"/>
    </location>
</feature>
<organism evidence="4 5">
    <name type="scientific">Dillenia turbinata</name>
    <dbReference type="NCBI Taxonomy" id="194707"/>
    <lineage>
        <taxon>Eukaryota</taxon>
        <taxon>Viridiplantae</taxon>
        <taxon>Streptophyta</taxon>
        <taxon>Embryophyta</taxon>
        <taxon>Tracheophyta</taxon>
        <taxon>Spermatophyta</taxon>
        <taxon>Magnoliopsida</taxon>
        <taxon>eudicotyledons</taxon>
        <taxon>Gunneridae</taxon>
        <taxon>Pentapetalae</taxon>
        <taxon>Dilleniales</taxon>
        <taxon>Dilleniaceae</taxon>
        <taxon>Dillenia</taxon>
    </lineage>
</organism>
<dbReference type="Pfam" id="PF20431">
    <property type="entry name" value="E_motif"/>
    <property type="match status" value="1"/>
</dbReference>
<keyword evidence="1" id="KW-0677">Repeat</keyword>
<evidence type="ECO:0000313" key="4">
    <source>
        <dbReference type="EMBL" id="KAK6919007.1"/>
    </source>
</evidence>
<evidence type="ECO:0000313" key="5">
    <source>
        <dbReference type="Proteomes" id="UP001370490"/>
    </source>
</evidence>
<gene>
    <name evidence="4" type="ORF">RJ641_017429</name>
</gene>
<sequence length="628" mass="70585">MRSLFFIRHYCSYLTLNQKTKKNPLSKDSQILQLCKSGLLAQALLLVNKIDSQEISIKPLVYAGLLQTCVKVHSFNHGLQIHSHVIKSGLEGDRFVGNSLLALYFKLGPNFKETQKVFEGMLYRDVISWTSMITGYVREGEPRSSISLFWEMMDCGVDFNEFTLCSVIKACSELGEMKLGKCVHGVVWRCGFPLNHVIASALIDMYGRNNGLENAWCLFHELVEPDAICWTSVISAFTRSDMFEEALGFFYWMQRNYELMPDGFTFGSVLTACGNLSRLRQGKEVHSKVIVAGFHGNVVVESSLVDMYAKCGSVLEAQRVFDRMPKKNGVSWCALLGGYCQIKDYESVVRNFRLMKDVDLYSFGTILRACAGLAAVREGKEVHCQYLRRGGWSDVIVESALVDLYAKCGCINFAQRVFSKMSTRNLITWNSMISGLAQNGRGVQAVKVFNEMIEEGIRPDYISFIGVLFACSHTGLVEEGREYFALMTQVYGIKPGIEHYNCMVDLLGRAGLLEEAENLILNADCKDSALWEVLLGACTASTNPVVAERIARKLMELEPDKYLSYVYLANLYRSIGRWNDALEIRKLMTDRKVKKMPGKSWIDTDDSLGSYKMGQSNIAKLTNASNLG</sequence>
<feature type="repeat" description="PPR" evidence="3">
    <location>
        <begin position="297"/>
        <end position="331"/>
    </location>
</feature>
<name>A0AAN8YZR3_9MAGN</name>
<dbReference type="Pfam" id="PF01535">
    <property type="entry name" value="PPR"/>
    <property type="match status" value="5"/>
</dbReference>
<evidence type="ECO:0000256" key="3">
    <source>
        <dbReference type="PROSITE-ProRule" id="PRU00708"/>
    </source>
</evidence>
<dbReference type="Proteomes" id="UP001370490">
    <property type="component" value="Unassembled WGS sequence"/>
</dbReference>
<dbReference type="PANTHER" id="PTHR47926">
    <property type="entry name" value="PENTATRICOPEPTIDE REPEAT-CONTAINING PROTEIN"/>
    <property type="match status" value="1"/>
</dbReference>
<dbReference type="InterPro" id="IPR046848">
    <property type="entry name" value="E_motif"/>
</dbReference>
<dbReference type="InterPro" id="IPR002885">
    <property type="entry name" value="PPR_rpt"/>
</dbReference>
<dbReference type="PANTHER" id="PTHR47926:SF525">
    <property type="entry name" value="EMB2261"/>
    <property type="match status" value="1"/>
</dbReference>
<dbReference type="Pfam" id="PF13041">
    <property type="entry name" value="PPR_2"/>
    <property type="match status" value="2"/>
</dbReference>
<accession>A0AAN8YZR3</accession>
<feature type="repeat" description="PPR" evidence="3">
    <location>
        <begin position="425"/>
        <end position="459"/>
    </location>
</feature>
<dbReference type="AlphaFoldDB" id="A0AAN8YZR3"/>